<dbReference type="EMBL" id="MT144499">
    <property type="protein sequence ID" value="QJA54354.1"/>
    <property type="molecule type" value="Genomic_DNA"/>
</dbReference>
<reference evidence="2" key="1">
    <citation type="submission" date="2020-03" db="EMBL/GenBank/DDBJ databases">
        <title>The deep terrestrial virosphere.</title>
        <authorList>
            <person name="Holmfeldt K."/>
            <person name="Nilsson E."/>
            <person name="Simone D."/>
            <person name="Lopez-Fernandez M."/>
            <person name="Wu X."/>
            <person name="de Brujin I."/>
            <person name="Lundin D."/>
            <person name="Andersson A."/>
            <person name="Bertilsson S."/>
            <person name="Dopson M."/>
        </authorList>
    </citation>
    <scope>NUCLEOTIDE SEQUENCE</scope>
    <source>
        <strain evidence="3">MM415A03680</strain>
        <strain evidence="2">TM448A04637</strain>
        <strain evidence="4">TM448B01037</strain>
    </source>
</reference>
<dbReference type="InterPro" id="IPR045521">
    <property type="entry name" value="DUF6475"/>
</dbReference>
<evidence type="ECO:0000313" key="4">
    <source>
        <dbReference type="EMBL" id="QJH97590.1"/>
    </source>
</evidence>
<dbReference type="AlphaFoldDB" id="A0A6H2A3G4"/>
<dbReference type="Pfam" id="PF20081">
    <property type="entry name" value="DUF6475"/>
    <property type="match status" value="1"/>
</dbReference>
<protein>
    <recommendedName>
        <fullName evidence="1">DUF6475 domain-containing protein</fullName>
    </recommendedName>
</protein>
<evidence type="ECO:0000259" key="1">
    <source>
        <dbReference type="Pfam" id="PF20081"/>
    </source>
</evidence>
<dbReference type="EMBL" id="MT141800">
    <property type="protein sequence ID" value="QJA70530.1"/>
    <property type="molecule type" value="Genomic_DNA"/>
</dbReference>
<evidence type="ECO:0000313" key="2">
    <source>
        <dbReference type="EMBL" id="QJA54354.1"/>
    </source>
</evidence>
<evidence type="ECO:0000313" key="3">
    <source>
        <dbReference type="EMBL" id="QJA70530.1"/>
    </source>
</evidence>
<sequence length="188" mass="21215">MQQRDELKFAELMAVLAEVFDGGTSPTKMKMEIYFQALKQYKIDTLKGAVERMVTTRIFPSFPKPGEIVQEIEGAKGDGALVAWVEVVRAIRTVGPWKSVRFKDPTIHAVVEFMGGWPATGDWLEDELKWKQKEFERLYMVMKNRGKAVKYLPGLCETQNEANGYPGLDKPIAIGVDDGKKQIEGGRM</sequence>
<feature type="domain" description="DUF6475" evidence="1">
    <location>
        <begin position="100"/>
        <end position="183"/>
    </location>
</feature>
<dbReference type="EMBL" id="MT144692">
    <property type="protein sequence ID" value="QJH97590.1"/>
    <property type="molecule type" value="Genomic_DNA"/>
</dbReference>
<name>A0A6H2A3G4_9ZZZZ</name>
<accession>A0A6H2A3G4</accession>
<organism evidence="2">
    <name type="scientific">viral metagenome</name>
    <dbReference type="NCBI Taxonomy" id="1070528"/>
    <lineage>
        <taxon>unclassified sequences</taxon>
        <taxon>metagenomes</taxon>
        <taxon>organismal metagenomes</taxon>
    </lineage>
</organism>
<gene>
    <name evidence="3" type="ORF">MM415A03680_0008</name>
    <name evidence="2" type="ORF">TM448A04637_0005</name>
    <name evidence="4" type="ORF">TM448B01037_0029</name>
</gene>
<proteinExistence type="predicted"/>